<dbReference type="VEuPathDB" id="TriTrypDB:TEOVI_000541000"/>
<protein>
    <submittedName>
        <fullName evidence="1">Uncharacterized protein</fullName>
    </submittedName>
</protein>
<sequence>MADVLDRGSTSEDATGDTLILRLPQYFPTTVKECTEETNQFFTCFEEHAVMKEPTDRITAKTSLMFCQKELRGYMTCMEKHRNVDKTKFWWKFW</sequence>
<evidence type="ECO:0000313" key="1">
    <source>
        <dbReference type="EMBL" id="SCU64929.1"/>
    </source>
</evidence>
<name>A0A1G4I029_TRYEQ</name>
<dbReference type="Proteomes" id="UP000195570">
    <property type="component" value="Unassembled WGS sequence"/>
</dbReference>
<evidence type="ECO:0000313" key="2">
    <source>
        <dbReference type="Proteomes" id="UP000195570"/>
    </source>
</evidence>
<keyword evidence="2" id="KW-1185">Reference proteome</keyword>
<accession>A0A1G4I029</accession>
<organism evidence="1 2">
    <name type="scientific">Trypanosoma equiperdum</name>
    <dbReference type="NCBI Taxonomy" id="5694"/>
    <lineage>
        <taxon>Eukaryota</taxon>
        <taxon>Discoba</taxon>
        <taxon>Euglenozoa</taxon>
        <taxon>Kinetoplastea</taxon>
        <taxon>Metakinetoplastina</taxon>
        <taxon>Trypanosomatida</taxon>
        <taxon>Trypanosomatidae</taxon>
        <taxon>Trypanosoma</taxon>
    </lineage>
</organism>
<dbReference type="AlphaFoldDB" id="A0A1G4I029"/>
<dbReference type="RefSeq" id="XP_067076612.1">
    <property type="nucleotide sequence ID" value="XM_067220511.1"/>
</dbReference>
<comment type="caution">
    <text evidence="1">The sequence shown here is derived from an EMBL/GenBank/DDBJ whole genome shotgun (WGS) entry which is preliminary data.</text>
</comment>
<dbReference type="GeneID" id="92379350"/>
<dbReference type="EMBL" id="CZPT02000193">
    <property type="protein sequence ID" value="SCU64929.1"/>
    <property type="molecule type" value="Genomic_DNA"/>
</dbReference>
<gene>
    <name evidence="1" type="ORF">TEOVI_000541000</name>
</gene>
<reference evidence="1" key="1">
    <citation type="submission" date="2016-09" db="EMBL/GenBank/DDBJ databases">
        <authorList>
            <person name="Hebert L."/>
            <person name="Moumen B."/>
        </authorList>
    </citation>
    <scope>NUCLEOTIDE SEQUENCE [LARGE SCALE GENOMIC DNA]</scope>
    <source>
        <strain evidence="1">OVI</strain>
    </source>
</reference>
<proteinExistence type="predicted"/>